<dbReference type="Gene3D" id="3.40.50.300">
    <property type="entry name" value="P-loop containing nucleotide triphosphate hydrolases"/>
    <property type="match status" value="1"/>
</dbReference>
<reference evidence="1 2" key="1">
    <citation type="submission" date="2024-11" db="EMBL/GenBank/DDBJ databases">
        <title>Chromosome-level genome assembly of the freshwater bivalve Anodonta woodiana.</title>
        <authorList>
            <person name="Chen X."/>
        </authorList>
    </citation>
    <scope>NUCLEOTIDE SEQUENCE [LARGE SCALE GENOMIC DNA]</scope>
    <source>
        <strain evidence="1">MN2024</strain>
        <tissue evidence="1">Gills</tissue>
    </source>
</reference>
<organism evidence="1 2">
    <name type="scientific">Sinanodonta woodiana</name>
    <name type="common">Chinese pond mussel</name>
    <name type="synonym">Anodonta woodiana</name>
    <dbReference type="NCBI Taxonomy" id="1069815"/>
    <lineage>
        <taxon>Eukaryota</taxon>
        <taxon>Metazoa</taxon>
        <taxon>Spiralia</taxon>
        <taxon>Lophotrochozoa</taxon>
        <taxon>Mollusca</taxon>
        <taxon>Bivalvia</taxon>
        <taxon>Autobranchia</taxon>
        <taxon>Heteroconchia</taxon>
        <taxon>Palaeoheterodonta</taxon>
        <taxon>Unionida</taxon>
        <taxon>Unionoidea</taxon>
        <taxon>Unionidae</taxon>
        <taxon>Unioninae</taxon>
        <taxon>Sinanodonta</taxon>
    </lineage>
</organism>
<evidence type="ECO:0000313" key="2">
    <source>
        <dbReference type="Proteomes" id="UP001634394"/>
    </source>
</evidence>
<comment type="caution">
    <text evidence="1">The sequence shown here is derived from an EMBL/GenBank/DDBJ whole genome shotgun (WGS) entry which is preliminary data.</text>
</comment>
<proteinExistence type="predicted"/>
<dbReference type="InterPro" id="IPR027417">
    <property type="entry name" value="P-loop_NTPase"/>
</dbReference>
<dbReference type="Proteomes" id="UP001634394">
    <property type="component" value="Unassembled WGS sequence"/>
</dbReference>
<gene>
    <name evidence="1" type="ORF">ACJMK2_026752</name>
</gene>
<evidence type="ECO:0000313" key="1">
    <source>
        <dbReference type="EMBL" id="KAL3886779.1"/>
    </source>
</evidence>
<name>A0ABD3XKJ7_SINWO</name>
<keyword evidence="2" id="KW-1185">Reference proteome</keyword>
<protein>
    <recommendedName>
        <fullName evidence="3">G domain-containing protein</fullName>
    </recommendedName>
</protein>
<sequence length="302" mass="33890">METGKSSGIPCQEESSKKKKRWRKYDGYKHWNEMAVSKIRSEVIAMIENLESTKEIKIILCGGTGEGISSLINNLCAAIRGTFAVVAQPSGYQQITKRYKVHHSTFEKDGQMRRLRLSFADTPGFSGCPGHGSSAAAIQACIMGKVANDEKIDPELTDSDWEQRVAVTTKASFIFFVANAIFVPDDGNIDRVQSRKRTYESFQRIKAFSYDEGITVAAFLTNCDTLDEAVYNNVKNLYYSEKVKKKVEAFSRMIDVPKLRTYPIVNYKDNSNVTDRMVMQALIPLKECLIDIVSSIVCAKGR</sequence>
<dbReference type="SUPFAM" id="SSF52540">
    <property type="entry name" value="P-loop containing nucleoside triphosphate hydrolases"/>
    <property type="match status" value="1"/>
</dbReference>
<dbReference type="AlphaFoldDB" id="A0ABD3XKJ7"/>
<accession>A0ABD3XKJ7</accession>
<evidence type="ECO:0008006" key="3">
    <source>
        <dbReference type="Google" id="ProtNLM"/>
    </source>
</evidence>
<dbReference type="EMBL" id="JBJQND010000002">
    <property type="protein sequence ID" value="KAL3886779.1"/>
    <property type="molecule type" value="Genomic_DNA"/>
</dbReference>